<protein>
    <submittedName>
        <fullName evidence="4">Unannotated protein</fullName>
    </submittedName>
</protein>
<evidence type="ECO:0000313" key="4">
    <source>
        <dbReference type="EMBL" id="CAB4924243.1"/>
    </source>
</evidence>
<dbReference type="AlphaFoldDB" id="A0A6J7I0I8"/>
<evidence type="ECO:0000313" key="3">
    <source>
        <dbReference type="EMBL" id="CAB4829346.1"/>
    </source>
</evidence>
<evidence type="ECO:0000313" key="2">
    <source>
        <dbReference type="EMBL" id="CAB4728653.1"/>
    </source>
</evidence>
<dbReference type="EMBL" id="CAFABA010000045">
    <property type="protein sequence ID" value="CAB4829346.1"/>
    <property type="molecule type" value="Genomic_DNA"/>
</dbReference>
<proteinExistence type="predicted"/>
<accession>A0A6J7I0I8</accession>
<feature type="transmembrane region" description="Helical" evidence="1">
    <location>
        <begin position="64"/>
        <end position="82"/>
    </location>
</feature>
<feature type="transmembrane region" description="Helical" evidence="1">
    <location>
        <begin position="88"/>
        <end position="107"/>
    </location>
</feature>
<keyword evidence="1" id="KW-1133">Transmembrane helix</keyword>
<name>A0A6J7I0I8_9ZZZZ</name>
<keyword evidence="1" id="KW-0472">Membrane</keyword>
<gene>
    <name evidence="2" type="ORF">UFOPK2754_00321</name>
    <name evidence="3" type="ORF">UFOPK3139_01296</name>
    <name evidence="4" type="ORF">UFOPK3543_02268</name>
</gene>
<sequence length="116" mass="12581">MELDPPVPLSMALDEPARGASVLVESDLEDWAWAMRLEEELDYDLLANDVVAVRRQRLVGRVRVVALIAAVSSVVGVIRIGFEYGVGVGIVGAWALPVVVLAVVLSAEKVLLRFSR</sequence>
<dbReference type="EMBL" id="CAFBMH010000104">
    <property type="protein sequence ID" value="CAB4924243.1"/>
    <property type="molecule type" value="Genomic_DNA"/>
</dbReference>
<evidence type="ECO:0000256" key="1">
    <source>
        <dbReference type="SAM" id="Phobius"/>
    </source>
</evidence>
<dbReference type="EMBL" id="CAEZYR010000007">
    <property type="protein sequence ID" value="CAB4728653.1"/>
    <property type="molecule type" value="Genomic_DNA"/>
</dbReference>
<reference evidence="4" key="1">
    <citation type="submission" date="2020-05" db="EMBL/GenBank/DDBJ databases">
        <authorList>
            <person name="Chiriac C."/>
            <person name="Salcher M."/>
            <person name="Ghai R."/>
            <person name="Kavagutti S V."/>
        </authorList>
    </citation>
    <scope>NUCLEOTIDE SEQUENCE</scope>
</reference>
<keyword evidence="1" id="KW-0812">Transmembrane</keyword>
<organism evidence="4">
    <name type="scientific">freshwater metagenome</name>
    <dbReference type="NCBI Taxonomy" id="449393"/>
    <lineage>
        <taxon>unclassified sequences</taxon>
        <taxon>metagenomes</taxon>
        <taxon>ecological metagenomes</taxon>
    </lineage>
</organism>